<sequence>MRERYSNRLAKRVEAVVYENDRALERDNLGVALAKCGMWDVEGRKEQQQLTRFQDLCNQTGWWNCLERIQPEE</sequence>
<dbReference type="InParanoid" id="A0A1D2VKA0"/>
<dbReference type="Proteomes" id="UP000095038">
    <property type="component" value="Unassembled WGS sequence"/>
</dbReference>
<dbReference type="RefSeq" id="XP_020048349.1">
    <property type="nucleotide sequence ID" value="XM_020192998.1"/>
</dbReference>
<name>A0A1D2VKA0_9ASCO</name>
<dbReference type="EMBL" id="KV454478">
    <property type="protein sequence ID" value="ODV62042.1"/>
    <property type="molecule type" value="Genomic_DNA"/>
</dbReference>
<gene>
    <name evidence="1" type="ORF">ASCRUDRAFT_75264</name>
</gene>
<keyword evidence="2" id="KW-1185">Reference proteome</keyword>
<evidence type="ECO:0000313" key="2">
    <source>
        <dbReference type="Proteomes" id="UP000095038"/>
    </source>
</evidence>
<dbReference type="AlphaFoldDB" id="A0A1D2VKA0"/>
<organism evidence="1 2">
    <name type="scientific">Ascoidea rubescens DSM 1968</name>
    <dbReference type="NCBI Taxonomy" id="1344418"/>
    <lineage>
        <taxon>Eukaryota</taxon>
        <taxon>Fungi</taxon>
        <taxon>Dikarya</taxon>
        <taxon>Ascomycota</taxon>
        <taxon>Saccharomycotina</taxon>
        <taxon>Saccharomycetes</taxon>
        <taxon>Ascoideaceae</taxon>
        <taxon>Ascoidea</taxon>
    </lineage>
</organism>
<proteinExistence type="predicted"/>
<protein>
    <submittedName>
        <fullName evidence="1">Uncharacterized protein</fullName>
    </submittedName>
</protein>
<accession>A0A1D2VKA0</accession>
<reference evidence="2" key="1">
    <citation type="submission" date="2016-05" db="EMBL/GenBank/DDBJ databases">
        <title>Comparative genomics of biotechnologically important yeasts.</title>
        <authorList>
            <consortium name="DOE Joint Genome Institute"/>
            <person name="Riley R."/>
            <person name="Haridas S."/>
            <person name="Wolfe K.H."/>
            <person name="Lopes M.R."/>
            <person name="Hittinger C.T."/>
            <person name="Goker M."/>
            <person name="Salamov A."/>
            <person name="Wisecaver J."/>
            <person name="Long T.M."/>
            <person name="Aerts A.L."/>
            <person name="Barry K."/>
            <person name="Choi C."/>
            <person name="Clum A."/>
            <person name="Coughlan A.Y."/>
            <person name="Deshpande S."/>
            <person name="Douglass A.P."/>
            <person name="Hanson S.J."/>
            <person name="Klenk H.-P."/>
            <person name="Labutti K."/>
            <person name="Lapidus A."/>
            <person name="Lindquist E."/>
            <person name="Lipzen A."/>
            <person name="Meier-Kolthoff J.P."/>
            <person name="Ohm R.A."/>
            <person name="Otillar R.P."/>
            <person name="Pangilinan J."/>
            <person name="Peng Y."/>
            <person name="Rokas A."/>
            <person name="Rosa C.A."/>
            <person name="Scheuner C."/>
            <person name="Sibirny A.A."/>
            <person name="Slot J.C."/>
            <person name="Stielow J.B."/>
            <person name="Sun H."/>
            <person name="Kurtzman C.P."/>
            <person name="Blackwell M."/>
            <person name="Grigoriev I.V."/>
            <person name="Jeffries T.W."/>
        </authorList>
    </citation>
    <scope>NUCLEOTIDE SEQUENCE [LARGE SCALE GENOMIC DNA]</scope>
    <source>
        <strain evidence="2">DSM 1968</strain>
    </source>
</reference>
<dbReference type="GeneID" id="30966634"/>
<evidence type="ECO:0000313" key="1">
    <source>
        <dbReference type="EMBL" id="ODV62042.1"/>
    </source>
</evidence>